<evidence type="ECO:0000313" key="3">
    <source>
        <dbReference type="Proteomes" id="UP000006310"/>
    </source>
</evidence>
<sequence>MIKEQERKNCEALTKENKESGTYQPRKGCMFSSETPRSKLSTLATANLPSVIPTAAKPSSKSEVIKIRSETTVTEFPDKAISTLSINTMANTPSTPRSIASTIVPICESQPIYIKSSKPKAYPPNEPVFPRPKVATSPNSMCTLEVSERSQGVHGEEERIKYYVQHDFEEDVTLLANNLFFWNDVGRIVKQDYAECKVIRKRLRASYGTYRKRGINRVKNKLKTKTKVLFGRLFKGDKNPDPAPEHHIENLEYDDPAGFTAAAVKYYTTVIREEKAWRKYAHSLGKSSRYDTHMRQNMEANHYNGSAANAVRTIVNEITENVWEKMSLIHKYHENNIHTLTQVKKDLQRGYEMRFVMEHSKNPALKRKVEAEYQLFKERELKNLHQVLQKAEDASKEHMTEVQRFSRIIAQKKALYKGIGQLDCRDPIEIKLRDSFELLKSLFVRW</sequence>
<proteinExistence type="predicted"/>
<keyword evidence="3" id="KW-1185">Reference proteome</keyword>
<dbReference type="Proteomes" id="UP000006310">
    <property type="component" value="Chromosome 5"/>
</dbReference>
<dbReference type="AlphaFoldDB" id="J7RLK9"/>
<feature type="compositionally biased region" description="Basic and acidic residues" evidence="1">
    <location>
        <begin position="1"/>
        <end position="19"/>
    </location>
</feature>
<accession>J7RLK9</accession>
<name>J7RLK9_HUIN7</name>
<evidence type="ECO:0000256" key="1">
    <source>
        <dbReference type="SAM" id="MobiDB-lite"/>
    </source>
</evidence>
<dbReference type="HOGENOM" id="CLU_614027_0_0_1"/>
<dbReference type="KEGG" id="kng:KNAG_0E01550"/>
<protein>
    <submittedName>
        <fullName evidence="2">Uncharacterized protein</fullName>
    </submittedName>
</protein>
<dbReference type="EMBL" id="HE978318">
    <property type="protein sequence ID" value="CCK70418.1"/>
    <property type="molecule type" value="Genomic_DNA"/>
</dbReference>
<reference evidence="2 3" key="1">
    <citation type="journal article" date="2011" name="Proc. Natl. Acad. Sci. U.S.A.">
        <title>Evolutionary erosion of yeast sex chromosomes by mating-type switching accidents.</title>
        <authorList>
            <person name="Gordon J.L."/>
            <person name="Armisen D."/>
            <person name="Proux-Wera E."/>
            <person name="Oheigeartaigh S.S."/>
            <person name="Byrne K.P."/>
            <person name="Wolfe K.H."/>
        </authorList>
    </citation>
    <scope>NUCLEOTIDE SEQUENCE [LARGE SCALE GENOMIC DNA]</scope>
    <source>
        <strain evidence="3">ATCC MYA-139 / BCRC 22969 / CBS 8797 / CCRC 22969 / KCTC 17520 / NBRC 10181 / NCYC 3082</strain>
    </source>
</reference>
<reference evidence="3" key="2">
    <citation type="submission" date="2012-08" db="EMBL/GenBank/DDBJ databases">
        <title>Genome sequence of Kazachstania naganishii.</title>
        <authorList>
            <person name="Gordon J.L."/>
            <person name="Armisen D."/>
            <person name="Proux-Wera E."/>
            <person name="OhEigeartaigh S.S."/>
            <person name="Byrne K.P."/>
            <person name="Wolfe K.H."/>
        </authorList>
    </citation>
    <scope>NUCLEOTIDE SEQUENCE [LARGE SCALE GENOMIC DNA]</scope>
    <source>
        <strain evidence="3">ATCC MYA-139 / BCRC 22969 / CBS 8797 / CCRC 22969 / KCTC 17520 / NBRC 10181 / NCYC 3082</strain>
    </source>
</reference>
<organism evidence="2 3">
    <name type="scientific">Huiozyma naganishii (strain ATCC MYA-139 / BCRC 22969 / CBS 8797 / KCTC 17520 / NBRC 10181 / NCYC 3082 / Yp74L-3)</name>
    <name type="common">Yeast</name>
    <name type="synonym">Kazachstania naganishii</name>
    <dbReference type="NCBI Taxonomy" id="1071383"/>
    <lineage>
        <taxon>Eukaryota</taxon>
        <taxon>Fungi</taxon>
        <taxon>Dikarya</taxon>
        <taxon>Ascomycota</taxon>
        <taxon>Saccharomycotina</taxon>
        <taxon>Saccharomycetes</taxon>
        <taxon>Saccharomycetales</taxon>
        <taxon>Saccharomycetaceae</taxon>
        <taxon>Huiozyma</taxon>
    </lineage>
</organism>
<gene>
    <name evidence="2" type="primary">KNAG0E01550</name>
    <name evidence="2" type="ordered locus">KNAG_0E01550</name>
</gene>
<dbReference type="RefSeq" id="XP_022464664.1">
    <property type="nucleotide sequence ID" value="XM_022608138.1"/>
</dbReference>
<dbReference type="GeneID" id="34526118"/>
<feature type="region of interest" description="Disordered" evidence="1">
    <location>
        <begin position="1"/>
        <end position="35"/>
    </location>
</feature>
<evidence type="ECO:0000313" key="2">
    <source>
        <dbReference type="EMBL" id="CCK70418.1"/>
    </source>
</evidence>